<organism evidence="2 3">
    <name type="scientific">Thalassospira indica</name>
    <dbReference type="NCBI Taxonomy" id="1891279"/>
    <lineage>
        <taxon>Bacteria</taxon>
        <taxon>Pseudomonadati</taxon>
        <taxon>Pseudomonadota</taxon>
        <taxon>Alphaproteobacteria</taxon>
        <taxon>Rhodospirillales</taxon>
        <taxon>Thalassospiraceae</taxon>
        <taxon>Thalassospira</taxon>
    </lineage>
</organism>
<keyword evidence="1" id="KW-0472">Membrane</keyword>
<keyword evidence="3" id="KW-1185">Reference proteome</keyword>
<evidence type="ECO:0000313" key="2">
    <source>
        <dbReference type="EMBL" id="AXO13833.1"/>
    </source>
</evidence>
<accession>A0ABM6XVX5</accession>
<evidence type="ECO:0000313" key="3">
    <source>
        <dbReference type="Proteomes" id="UP000256971"/>
    </source>
</evidence>
<keyword evidence="1" id="KW-0812">Transmembrane</keyword>
<reference evidence="2 3" key="1">
    <citation type="submission" date="2018-08" db="EMBL/GenBank/DDBJ databases">
        <title>Complete genome sequence of type strain Thalassospira indica MCCC 1A01103T, isolated from isolated from deep seawater of the Indian Ocean.</title>
        <authorList>
            <person name="Liu Y."/>
        </authorList>
    </citation>
    <scope>NUCLEOTIDE SEQUENCE [LARGE SCALE GENOMIC DNA]</scope>
    <source>
        <strain evidence="2 3">PB8BT</strain>
    </source>
</reference>
<keyword evidence="1" id="KW-1133">Transmembrane helix</keyword>
<gene>
    <name evidence="2" type="ORF">DY252_06055</name>
</gene>
<proteinExistence type="predicted"/>
<dbReference type="Proteomes" id="UP000256971">
    <property type="component" value="Chromosome"/>
</dbReference>
<protein>
    <recommendedName>
        <fullName evidence="4">Secreted protein</fullName>
    </recommendedName>
</protein>
<feature type="transmembrane region" description="Helical" evidence="1">
    <location>
        <begin position="6"/>
        <end position="27"/>
    </location>
</feature>
<sequence length="68" mass="7655">MWLTLWIKLCAAELMWISCAFITLFGTQIEGLFTVAKIDLASERISFNCRRTILPKLTEVSSTGTQSV</sequence>
<name>A0ABM6XVX5_9PROT</name>
<evidence type="ECO:0008006" key="4">
    <source>
        <dbReference type="Google" id="ProtNLM"/>
    </source>
</evidence>
<dbReference type="EMBL" id="CP031555">
    <property type="protein sequence ID" value="AXO13833.1"/>
    <property type="molecule type" value="Genomic_DNA"/>
</dbReference>
<evidence type="ECO:0000256" key="1">
    <source>
        <dbReference type="SAM" id="Phobius"/>
    </source>
</evidence>